<keyword evidence="3" id="KW-0378">Hydrolase</keyword>
<keyword evidence="12" id="KW-0479">Metal-binding</keyword>
<evidence type="ECO:0000256" key="5">
    <source>
        <dbReference type="ARBA" id="ARBA00042398"/>
    </source>
</evidence>
<evidence type="ECO:0000313" key="14">
    <source>
        <dbReference type="Proteomes" id="UP000038009"/>
    </source>
</evidence>
<keyword evidence="12" id="KW-0460">Magnesium</keyword>
<keyword evidence="14" id="KW-1185">Reference proteome</keyword>
<organism evidence="13 14">
    <name type="scientific">Leptomonas seymouri</name>
    <dbReference type="NCBI Taxonomy" id="5684"/>
    <lineage>
        <taxon>Eukaryota</taxon>
        <taxon>Discoba</taxon>
        <taxon>Euglenozoa</taxon>
        <taxon>Kinetoplastea</taxon>
        <taxon>Metakinetoplastina</taxon>
        <taxon>Trypanosomatida</taxon>
        <taxon>Trypanosomatidae</taxon>
        <taxon>Leishmaniinae</taxon>
        <taxon>Leptomonas</taxon>
    </lineage>
</organism>
<evidence type="ECO:0000313" key="13">
    <source>
        <dbReference type="EMBL" id="KPI88620.1"/>
    </source>
</evidence>
<evidence type="ECO:0000256" key="4">
    <source>
        <dbReference type="ARBA" id="ARBA00041057"/>
    </source>
</evidence>
<evidence type="ECO:0000256" key="10">
    <source>
        <dbReference type="ARBA" id="ARBA00043193"/>
    </source>
</evidence>
<dbReference type="Pfam" id="PF03747">
    <property type="entry name" value="ADP_ribosyl_GH"/>
    <property type="match status" value="1"/>
</dbReference>
<dbReference type="SUPFAM" id="SSF101478">
    <property type="entry name" value="ADP-ribosylglycohydrolase"/>
    <property type="match status" value="1"/>
</dbReference>
<evidence type="ECO:0000256" key="6">
    <source>
        <dbReference type="ARBA" id="ARBA00042471"/>
    </source>
</evidence>
<dbReference type="AlphaFoldDB" id="A0A0N1PEA9"/>
<feature type="binding site" evidence="12">
    <location>
        <position position="65"/>
    </location>
    <ligand>
        <name>Mg(2+)</name>
        <dbReference type="ChEBI" id="CHEBI:18420"/>
        <label>1</label>
    </ligand>
</feature>
<dbReference type="InterPro" id="IPR036705">
    <property type="entry name" value="Ribosyl_crysJ1_sf"/>
</dbReference>
<dbReference type="OrthoDB" id="524326at2759"/>
<dbReference type="GO" id="GO:0046872">
    <property type="term" value="F:metal ion binding"/>
    <property type="evidence" value="ECO:0007669"/>
    <property type="project" value="UniProtKB-KW"/>
</dbReference>
<gene>
    <name evidence="13" type="ORF">ABL78_2288</name>
</gene>
<dbReference type="InterPro" id="IPR005502">
    <property type="entry name" value="Ribosyl_crysJ1"/>
</dbReference>
<dbReference type="GO" id="GO:0004649">
    <property type="term" value="F:poly(ADP-ribose) glycohydrolase activity"/>
    <property type="evidence" value="ECO:0007669"/>
    <property type="project" value="UniProtKB-EC"/>
</dbReference>
<comment type="similarity">
    <text evidence="1">Belongs to the ADP-ribosylglycohydrolase family.</text>
</comment>
<comment type="cofactor">
    <cofactor evidence="12">
        <name>Mg(2+)</name>
        <dbReference type="ChEBI" id="CHEBI:18420"/>
    </cofactor>
    <text evidence="12">Binds 2 magnesium ions per subunit.</text>
</comment>
<dbReference type="VEuPathDB" id="TriTrypDB:Lsey_0045_0220"/>
<evidence type="ECO:0000256" key="9">
    <source>
        <dbReference type="ARBA" id="ARBA00043187"/>
    </source>
</evidence>
<proteinExistence type="inferred from homology"/>
<dbReference type="InterPro" id="IPR050792">
    <property type="entry name" value="ADP-ribosylglycohydrolase"/>
</dbReference>
<dbReference type="EMBL" id="LJSK01000045">
    <property type="protein sequence ID" value="KPI88620.1"/>
    <property type="molecule type" value="Genomic_DNA"/>
</dbReference>
<reference evidence="13 14" key="1">
    <citation type="journal article" date="2015" name="PLoS Pathog.">
        <title>Leptomonas seymouri: Adaptations to the Dixenous Life Cycle Analyzed by Genome Sequencing, Transcriptome Profiling and Co-infection with Leishmania donovani.</title>
        <authorList>
            <person name="Kraeva N."/>
            <person name="Butenko A."/>
            <person name="Hlavacova J."/>
            <person name="Kostygov A."/>
            <person name="Myskova J."/>
            <person name="Grybchuk D."/>
            <person name="Lestinova T."/>
            <person name="Votypka J."/>
            <person name="Volf P."/>
            <person name="Opperdoes F."/>
            <person name="Flegontov P."/>
            <person name="Lukes J."/>
            <person name="Yurchenko V."/>
        </authorList>
    </citation>
    <scope>NUCLEOTIDE SEQUENCE [LARGE SCALE GENOMIC DNA]</scope>
    <source>
        <strain evidence="13 14">ATCC 30220</strain>
    </source>
</reference>
<dbReference type="EC" id="3.2.1.143" evidence="2"/>
<evidence type="ECO:0000256" key="3">
    <source>
        <dbReference type="ARBA" id="ARBA00022801"/>
    </source>
</evidence>
<dbReference type="PANTHER" id="PTHR16222">
    <property type="entry name" value="ADP-RIBOSYLGLYCOHYDROLASE"/>
    <property type="match status" value="1"/>
</dbReference>
<evidence type="ECO:0000256" key="1">
    <source>
        <dbReference type="ARBA" id="ARBA00010702"/>
    </source>
</evidence>
<dbReference type="OMA" id="DFCRRMD"/>
<dbReference type="Gene3D" id="1.10.4080.10">
    <property type="entry name" value="ADP-ribosylation/Crystallin J1"/>
    <property type="match status" value="1"/>
</dbReference>
<comment type="caution">
    <text evidence="13">The sequence shown here is derived from an EMBL/GenBank/DDBJ whole genome shotgun (WGS) entry which is preliminary data.</text>
</comment>
<dbReference type="Proteomes" id="UP000038009">
    <property type="component" value="Unassembled WGS sequence"/>
</dbReference>
<comment type="catalytic activity">
    <reaction evidence="11">
        <text>alpha-NAD(+) + H2O = ADP-D-ribose + nicotinamide + H(+)</text>
        <dbReference type="Rhea" id="RHEA:68792"/>
        <dbReference type="ChEBI" id="CHEBI:15377"/>
        <dbReference type="ChEBI" id="CHEBI:15378"/>
        <dbReference type="ChEBI" id="CHEBI:17154"/>
        <dbReference type="ChEBI" id="CHEBI:57967"/>
        <dbReference type="ChEBI" id="CHEBI:77017"/>
    </reaction>
</comment>
<evidence type="ECO:0000256" key="7">
    <source>
        <dbReference type="ARBA" id="ARBA00042722"/>
    </source>
</evidence>
<evidence type="ECO:0000256" key="12">
    <source>
        <dbReference type="PIRSR" id="PIRSR605502-1"/>
    </source>
</evidence>
<sequence length="363" mass="38787">MPNLTLHDRSVGALVGAFIGDALGMGVHWYYDLDEMHRDHGDWVSGYTHPVAGRYHEGLKAGDLTQAGYILKLMMQSVVESRGYDEDAFCRKLDNDLFAKLNGDPMDGPGGYTSQSMRAVYQQRKAGIPWPETGSSADTTEAIERTIALGVLHSNDLRSLAQDVASNTNLTQRDELVVSLTVAFNAVLALLLQGKPLDENITDILFELVKSGALPFHTVTSEKLQPPAKGSAEPPRAHNFSSPDALITPSTCAAAAADASHIRIEPAYKVSLVYGMPCAIYHILPAAYYLAARFTSDFESAVLHAVNGGGQNCARAMLTGALVGAQVGLSGIPPRLVDGLTEKEELVKLANDLADLVKGGPSA</sequence>
<evidence type="ECO:0000256" key="8">
    <source>
        <dbReference type="ARBA" id="ARBA00042850"/>
    </source>
</evidence>
<dbReference type="PANTHER" id="PTHR16222:SF24">
    <property type="entry name" value="ADP-RIBOSYLHYDROLASE ARH3"/>
    <property type="match status" value="1"/>
</dbReference>
<accession>A0A0N1PEA9</accession>
<evidence type="ECO:0000256" key="11">
    <source>
        <dbReference type="ARBA" id="ARBA00049015"/>
    </source>
</evidence>
<evidence type="ECO:0000256" key="2">
    <source>
        <dbReference type="ARBA" id="ARBA00012255"/>
    </source>
</evidence>
<protein>
    <recommendedName>
        <fullName evidence="4">ADP-ribosylhydrolase ARH3</fullName>
        <ecNumber evidence="2">3.2.1.143</ecNumber>
    </recommendedName>
    <alternativeName>
        <fullName evidence="5">ADP-ribose glycohydrolase ARH3</fullName>
    </alternativeName>
    <alternativeName>
        <fullName evidence="6">ADP-ribosylhydrolase 3</fullName>
    </alternativeName>
    <alternativeName>
        <fullName evidence="9">O-acetyl-ADP-ribose deacetylase ARH3</fullName>
    </alternativeName>
    <alternativeName>
        <fullName evidence="10">Poly(ADP-ribose) glycohydrolase ARH3</fullName>
    </alternativeName>
    <alternativeName>
        <fullName evidence="8">[Protein ADP-ribosylarginine] hydrolase-like protein 2</fullName>
    </alternativeName>
    <alternativeName>
        <fullName evidence="7">[Protein ADP-ribosylserine] hydrolase</fullName>
    </alternativeName>
</protein>
<name>A0A0N1PEA9_LEPSE</name>